<dbReference type="KEGG" id="rarg:115738035"/>
<dbReference type="AlphaFoldDB" id="A0A8B8NV18"/>
<dbReference type="RefSeq" id="XP_030526376.1">
    <property type="nucleotide sequence ID" value="XM_030670516.2"/>
</dbReference>
<dbReference type="PANTHER" id="PTHR36484:SF2">
    <property type="entry name" value="OS01G0558700 PROTEIN"/>
    <property type="match status" value="1"/>
</dbReference>
<proteinExistence type="predicted"/>
<reference evidence="3" key="1">
    <citation type="submission" date="2025-08" db="UniProtKB">
        <authorList>
            <consortium name="RefSeq"/>
        </authorList>
    </citation>
    <scope>IDENTIFICATION</scope>
    <source>
        <tissue evidence="3">Leaf</tissue>
    </source>
</reference>
<evidence type="ECO:0000256" key="1">
    <source>
        <dbReference type="SAM" id="MobiDB-lite"/>
    </source>
</evidence>
<dbReference type="GeneID" id="115738035"/>
<feature type="region of interest" description="Disordered" evidence="1">
    <location>
        <begin position="1"/>
        <end position="46"/>
    </location>
</feature>
<evidence type="ECO:0000313" key="3">
    <source>
        <dbReference type="RefSeq" id="XP_030526376.1"/>
    </source>
</evidence>
<dbReference type="PANTHER" id="PTHR36484">
    <property type="entry name" value="OS01G0558700 PROTEIN"/>
    <property type="match status" value="1"/>
</dbReference>
<protein>
    <submittedName>
        <fullName evidence="3">Uncharacterized protein LOC115738035</fullName>
    </submittedName>
</protein>
<feature type="compositionally biased region" description="Polar residues" evidence="1">
    <location>
        <begin position="23"/>
        <end position="43"/>
    </location>
</feature>
<keyword evidence="2" id="KW-1185">Reference proteome</keyword>
<gene>
    <name evidence="3" type="primary">LOC115738035</name>
</gene>
<dbReference type="Proteomes" id="UP000827889">
    <property type="component" value="Chromosome 8"/>
</dbReference>
<accession>A0A8B8NV18</accession>
<dbReference type="OrthoDB" id="640098at2759"/>
<name>A0A8B8NV18_9MYRT</name>
<sequence length="117" mass="12658">MSVKKTLSLNREKAGKSAIPANKTLSLNANNRVSSSSEATGASNDAVVAKKRRTDRCFSFSFMEINIEKPAGSTSLEDVDSNKLKAEIKRWAKAVVRYARQVSDRFGRSSSGSNVSG</sequence>
<organism evidence="2 3">
    <name type="scientific">Rhodamnia argentea</name>
    <dbReference type="NCBI Taxonomy" id="178133"/>
    <lineage>
        <taxon>Eukaryota</taxon>
        <taxon>Viridiplantae</taxon>
        <taxon>Streptophyta</taxon>
        <taxon>Embryophyta</taxon>
        <taxon>Tracheophyta</taxon>
        <taxon>Spermatophyta</taxon>
        <taxon>Magnoliopsida</taxon>
        <taxon>eudicotyledons</taxon>
        <taxon>Gunneridae</taxon>
        <taxon>Pentapetalae</taxon>
        <taxon>rosids</taxon>
        <taxon>malvids</taxon>
        <taxon>Myrtales</taxon>
        <taxon>Myrtaceae</taxon>
        <taxon>Myrtoideae</taxon>
        <taxon>Myrteae</taxon>
        <taxon>Australasian group</taxon>
        <taxon>Rhodamnia</taxon>
    </lineage>
</organism>
<evidence type="ECO:0000313" key="2">
    <source>
        <dbReference type="Proteomes" id="UP000827889"/>
    </source>
</evidence>